<name>A0AAW6D992_STRSL</name>
<proteinExistence type="predicted"/>
<dbReference type="InterPro" id="IPR006675">
    <property type="entry name" value="HDIG_dom"/>
</dbReference>
<dbReference type="CDD" id="cd00077">
    <property type="entry name" value="HDc"/>
    <property type="match status" value="1"/>
</dbReference>
<dbReference type="InterPro" id="IPR003607">
    <property type="entry name" value="HD/PDEase_dom"/>
</dbReference>
<protein>
    <submittedName>
        <fullName evidence="3">HD domain-containing protein</fullName>
    </submittedName>
</protein>
<dbReference type="SUPFAM" id="SSF109604">
    <property type="entry name" value="HD-domain/PDEase-like"/>
    <property type="match status" value="1"/>
</dbReference>
<sequence length="312" mass="34810">MALSTKPETISQYCMISSVTFKKTKTGKDYAELTLSDKTATIPACKVWDVTEEIKETLKNNDVLYIDGEADNYGGAYKVTIKEVSLPSGEVPLSELVPSEPIDVEGIYASIKSEVESFKNELLKKVTLGLLDEYGEALKSISAAKHVHHYKRGGLLRHVQEMLNLALYMQKMYPVANRELLISGIIFHDIMKAKEYTYNHGIAGDFTADGVLLGHIFLGAELPKRYVSQEEAESEEIKMLQHIILSHHGIKEWGSPVEPAIIEAVIIHHVDNLDAKTYGFADELSSMEMGEVRKSRNIFATVYKHELGNYGG</sequence>
<dbReference type="Gene3D" id="2.40.50.140">
    <property type="entry name" value="Nucleic acid-binding proteins"/>
    <property type="match status" value="1"/>
</dbReference>
<dbReference type="Proteomes" id="UP001210204">
    <property type="component" value="Unassembled WGS sequence"/>
</dbReference>
<feature type="domain" description="HD" evidence="2">
    <location>
        <begin position="156"/>
        <end position="275"/>
    </location>
</feature>
<dbReference type="InterPro" id="IPR050798">
    <property type="entry name" value="YhaM_exoribonuc/phosphodiest"/>
</dbReference>
<evidence type="ECO:0000313" key="4">
    <source>
        <dbReference type="Proteomes" id="UP001210204"/>
    </source>
</evidence>
<comment type="caution">
    <text evidence="3">The sequence shown here is derived from an EMBL/GenBank/DDBJ whole genome shotgun (WGS) entry which is preliminary data.</text>
</comment>
<evidence type="ECO:0000259" key="2">
    <source>
        <dbReference type="Pfam" id="PF01966"/>
    </source>
</evidence>
<dbReference type="GO" id="GO:0016787">
    <property type="term" value="F:hydrolase activity"/>
    <property type="evidence" value="ECO:0007669"/>
    <property type="project" value="UniProtKB-KW"/>
</dbReference>
<dbReference type="PANTHER" id="PTHR37294">
    <property type="entry name" value="3'-5' EXORIBONUCLEASE YHAM"/>
    <property type="match status" value="1"/>
</dbReference>
<accession>A0AAW6D992</accession>
<dbReference type="EMBL" id="JAQMJT010000013">
    <property type="protein sequence ID" value="MDB8614614.1"/>
    <property type="molecule type" value="Genomic_DNA"/>
</dbReference>
<dbReference type="PANTHER" id="PTHR37294:SF1">
    <property type="entry name" value="3'-5' EXORIBONUCLEASE YHAM"/>
    <property type="match status" value="1"/>
</dbReference>
<dbReference type="NCBIfam" id="TIGR00277">
    <property type="entry name" value="HDIG"/>
    <property type="match status" value="1"/>
</dbReference>
<dbReference type="InterPro" id="IPR012340">
    <property type="entry name" value="NA-bd_OB-fold"/>
</dbReference>
<organism evidence="3 4">
    <name type="scientific">Streptococcus salivarius</name>
    <dbReference type="NCBI Taxonomy" id="1304"/>
    <lineage>
        <taxon>Bacteria</taxon>
        <taxon>Bacillati</taxon>
        <taxon>Bacillota</taxon>
        <taxon>Bacilli</taxon>
        <taxon>Lactobacillales</taxon>
        <taxon>Streptococcaceae</taxon>
        <taxon>Streptococcus</taxon>
    </lineage>
</organism>
<gene>
    <name evidence="3" type="ORF">PNU26_09425</name>
</gene>
<dbReference type="InterPro" id="IPR006674">
    <property type="entry name" value="HD_domain"/>
</dbReference>
<dbReference type="RefSeq" id="WP_195918185.1">
    <property type="nucleotide sequence ID" value="NZ_JADOZZ010000014.1"/>
</dbReference>
<dbReference type="Pfam" id="PF01966">
    <property type="entry name" value="HD"/>
    <property type="match status" value="1"/>
</dbReference>
<dbReference type="AlphaFoldDB" id="A0AAW6D992"/>
<reference evidence="3" key="1">
    <citation type="submission" date="2023-01" db="EMBL/GenBank/DDBJ databases">
        <title>Human gut microbiome strain richness.</title>
        <authorList>
            <person name="Chen-Liaw A."/>
        </authorList>
    </citation>
    <scope>NUCLEOTIDE SEQUENCE</scope>
    <source>
        <strain evidence="3">1001095st1_G4_1001095IJ_161003</strain>
    </source>
</reference>
<dbReference type="Gene3D" id="1.10.3210.10">
    <property type="entry name" value="Hypothetical protein af1432"/>
    <property type="match status" value="1"/>
</dbReference>
<dbReference type="GO" id="GO:0031125">
    <property type="term" value="P:rRNA 3'-end processing"/>
    <property type="evidence" value="ECO:0007669"/>
    <property type="project" value="TreeGrafter"/>
</dbReference>
<keyword evidence="1" id="KW-0378">Hydrolase</keyword>
<evidence type="ECO:0000256" key="1">
    <source>
        <dbReference type="ARBA" id="ARBA00022801"/>
    </source>
</evidence>
<evidence type="ECO:0000313" key="3">
    <source>
        <dbReference type="EMBL" id="MDB8614614.1"/>
    </source>
</evidence>